<dbReference type="EMBL" id="LXQA010510524">
    <property type="protein sequence ID" value="MCI56321.1"/>
    <property type="molecule type" value="Genomic_DNA"/>
</dbReference>
<feature type="non-terminal residue" evidence="1">
    <location>
        <position position="1"/>
    </location>
</feature>
<evidence type="ECO:0000313" key="2">
    <source>
        <dbReference type="Proteomes" id="UP000265520"/>
    </source>
</evidence>
<keyword evidence="2" id="KW-1185">Reference proteome</keyword>
<proteinExistence type="predicted"/>
<organism evidence="1 2">
    <name type="scientific">Trifolium medium</name>
    <dbReference type="NCBI Taxonomy" id="97028"/>
    <lineage>
        <taxon>Eukaryota</taxon>
        <taxon>Viridiplantae</taxon>
        <taxon>Streptophyta</taxon>
        <taxon>Embryophyta</taxon>
        <taxon>Tracheophyta</taxon>
        <taxon>Spermatophyta</taxon>
        <taxon>Magnoliopsida</taxon>
        <taxon>eudicotyledons</taxon>
        <taxon>Gunneridae</taxon>
        <taxon>Pentapetalae</taxon>
        <taxon>rosids</taxon>
        <taxon>fabids</taxon>
        <taxon>Fabales</taxon>
        <taxon>Fabaceae</taxon>
        <taxon>Papilionoideae</taxon>
        <taxon>50 kb inversion clade</taxon>
        <taxon>NPAAA clade</taxon>
        <taxon>Hologalegina</taxon>
        <taxon>IRL clade</taxon>
        <taxon>Trifolieae</taxon>
        <taxon>Trifolium</taxon>
    </lineage>
</organism>
<accession>A0A392T5D4</accession>
<reference evidence="1 2" key="1">
    <citation type="journal article" date="2018" name="Front. Plant Sci.">
        <title>Red Clover (Trifolium pratense) and Zigzag Clover (T. medium) - A Picture of Genomic Similarities and Differences.</title>
        <authorList>
            <person name="Dluhosova J."/>
            <person name="Istvanek J."/>
            <person name="Nedelnik J."/>
            <person name="Repkova J."/>
        </authorList>
    </citation>
    <scope>NUCLEOTIDE SEQUENCE [LARGE SCALE GENOMIC DNA]</scope>
    <source>
        <strain evidence="2">cv. 10/8</strain>
        <tissue evidence="1">Leaf</tissue>
    </source>
</reference>
<comment type="caution">
    <text evidence="1">The sequence shown here is derived from an EMBL/GenBank/DDBJ whole genome shotgun (WGS) entry which is preliminary data.</text>
</comment>
<name>A0A392T5D4_9FABA</name>
<evidence type="ECO:0000313" key="1">
    <source>
        <dbReference type="EMBL" id="MCI56321.1"/>
    </source>
</evidence>
<dbReference type="AlphaFoldDB" id="A0A392T5D4"/>
<protein>
    <submittedName>
        <fullName evidence="1">Uncharacterized protein</fullName>
    </submittedName>
</protein>
<sequence>AKAIDEGWATQLGILEATGQAVQDVRRLSSWL</sequence>
<dbReference type="Proteomes" id="UP000265520">
    <property type="component" value="Unassembled WGS sequence"/>
</dbReference>